<evidence type="ECO:0000313" key="2">
    <source>
        <dbReference type="EMBL" id="KCZ57909.1"/>
    </source>
</evidence>
<protein>
    <submittedName>
        <fullName evidence="2">Uncharacterized protein</fullName>
    </submittedName>
</protein>
<keyword evidence="3" id="KW-1185">Reference proteome</keyword>
<sequence>MRNLTPNVRGSKPVDAEALPRKANPAYLPRGTQVLAGRHMKAAGIFRKVQKGLTDLSRFERWIWIGVLVVLFVSTVVRLTSAFFPQFANWASEASELSAFVFNTVGLAQSVTLTLVVALPLLRYLLTRNPAEKVAERIVKKRQPHLIKDLSSLAELGELRFPAHELEIVSDNDALKEFSRMNAECFEESANYSGDYVDKLLRNTSVHDRYPQSFAFVLDETGERMGISMVIPLNSTATHLYKRGVLSDHDVMDIHVAAKGEPCDCILLFAIGMLTTYRPAGGKADGSAAIRRLVRNHVHHIWKVASDFDLETVPFIMQVERRSILRMGEMFGFRKLEGKGADGDPLFEITWPEFKDNLGQFLDAD</sequence>
<keyword evidence="1" id="KW-0472">Membrane</keyword>
<proteinExistence type="predicted"/>
<dbReference type="PATRIC" id="fig|1280948.3.peg.3536"/>
<gene>
    <name evidence="2" type="ORF">HY36_12080</name>
</gene>
<evidence type="ECO:0000313" key="3">
    <source>
        <dbReference type="Proteomes" id="UP000024547"/>
    </source>
</evidence>
<keyword evidence="1" id="KW-0812">Transmembrane</keyword>
<dbReference type="STRING" id="1280948.HY36_12080"/>
<organism evidence="2 3">
    <name type="scientific">Hyphomonas atlantica</name>
    <dbReference type="NCBI Taxonomy" id="1280948"/>
    <lineage>
        <taxon>Bacteria</taxon>
        <taxon>Pseudomonadati</taxon>
        <taxon>Pseudomonadota</taxon>
        <taxon>Alphaproteobacteria</taxon>
        <taxon>Hyphomonadales</taxon>
        <taxon>Hyphomonadaceae</taxon>
        <taxon>Hyphomonas</taxon>
    </lineage>
</organism>
<dbReference type="RefSeq" id="WP_035555714.1">
    <property type="nucleotide sequence ID" value="NZ_AWFH01000063.1"/>
</dbReference>
<feature type="transmembrane region" description="Helical" evidence="1">
    <location>
        <begin position="62"/>
        <end position="84"/>
    </location>
</feature>
<accession>A0A059DWY5</accession>
<comment type="caution">
    <text evidence="2">The sequence shown here is derived from an EMBL/GenBank/DDBJ whole genome shotgun (WGS) entry which is preliminary data.</text>
</comment>
<dbReference type="AlphaFoldDB" id="A0A059DWY5"/>
<evidence type="ECO:0000256" key="1">
    <source>
        <dbReference type="SAM" id="Phobius"/>
    </source>
</evidence>
<name>A0A059DWY5_9PROT</name>
<dbReference type="OrthoDB" id="7617793at2"/>
<keyword evidence="1" id="KW-1133">Transmembrane helix</keyword>
<dbReference type="Proteomes" id="UP000024547">
    <property type="component" value="Unassembled WGS sequence"/>
</dbReference>
<feature type="transmembrane region" description="Helical" evidence="1">
    <location>
        <begin position="104"/>
        <end position="126"/>
    </location>
</feature>
<reference evidence="2 3" key="1">
    <citation type="journal article" date="2014" name="Antonie Van Leeuwenhoek">
        <title>Hyphomonas beringensis sp. nov. and Hyphomonas chukchiensis sp. nov., isolated from surface seawater of the Bering Sea and Chukchi Sea.</title>
        <authorList>
            <person name="Li C."/>
            <person name="Lai Q."/>
            <person name="Li G."/>
            <person name="Dong C."/>
            <person name="Wang J."/>
            <person name="Liao Y."/>
            <person name="Shao Z."/>
        </authorList>
    </citation>
    <scope>NUCLEOTIDE SEQUENCE [LARGE SCALE GENOMIC DNA]</scope>
    <source>
        <strain evidence="2 3">22II1-22F38</strain>
    </source>
</reference>
<dbReference type="EMBL" id="AWFH01000063">
    <property type="protein sequence ID" value="KCZ57909.1"/>
    <property type="molecule type" value="Genomic_DNA"/>
</dbReference>